<reference evidence="2" key="1">
    <citation type="submission" date="2019-08" db="EMBL/GenBank/DDBJ databases">
        <authorList>
            <person name="Kucharzyk K."/>
            <person name="Murdoch R.W."/>
            <person name="Higgins S."/>
            <person name="Loffler F."/>
        </authorList>
    </citation>
    <scope>NUCLEOTIDE SEQUENCE</scope>
</reference>
<feature type="transmembrane region" description="Helical" evidence="1">
    <location>
        <begin position="29"/>
        <end position="46"/>
    </location>
</feature>
<sequence length="67" mass="7310">MTLMGSKLYITPKSTDIISNLVIGKNIPITYPVAMANIAFIIYNFVSNKTASLLKPKNLITFCIGTS</sequence>
<keyword evidence="1" id="KW-1133">Transmembrane helix</keyword>
<dbReference type="AlphaFoldDB" id="A0A645GNL9"/>
<keyword evidence="1" id="KW-0812">Transmembrane</keyword>
<protein>
    <submittedName>
        <fullName evidence="2">Uncharacterized protein</fullName>
    </submittedName>
</protein>
<evidence type="ECO:0000313" key="2">
    <source>
        <dbReference type="EMBL" id="MPN28457.1"/>
    </source>
</evidence>
<comment type="caution">
    <text evidence="2">The sequence shown here is derived from an EMBL/GenBank/DDBJ whole genome shotgun (WGS) entry which is preliminary data.</text>
</comment>
<dbReference type="EMBL" id="VSSQ01078760">
    <property type="protein sequence ID" value="MPN28457.1"/>
    <property type="molecule type" value="Genomic_DNA"/>
</dbReference>
<accession>A0A645GNL9</accession>
<name>A0A645GNL9_9ZZZZ</name>
<evidence type="ECO:0000256" key="1">
    <source>
        <dbReference type="SAM" id="Phobius"/>
    </source>
</evidence>
<proteinExistence type="predicted"/>
<organism evidence="2">
    <name type="scientific">bioreactor metagenome</name>
    <dbReference type="NCBI Taxonomy" id="1076179"/>
    <lineage>
        <taxon>unclassified sequences</taxon>
        <taxon>metagenomes</taxon>
        <taxon>ecological metagenomes</taxon>
    </lineage>
</organism>
<gene>
    <name evidence="2" type="ORF">SDC9_175899</name>
</gene>
<keyword evidence="1" id="KW-0472">Membrane</keyword>